<reference evidence="9 10" key="1">
    <citation type="submission" date="2017-06" db="EMBL/GenBank/DDBJ databases">
        <title>Investigating the central metabolism of Clostridium thermosuccinogenes.</title>
        <authorList>
            <person name="Koendjbiharie J.G."/>
            <person name="van Kranenburg R."/>
        </authorList>
    </citation>
    <scope>NUCLEOTIDE SEQUENCE [LARGE SCALE GENOMIC DNA]</scope>
    <source>
        <strain evidence="9 10">DSM 5806</strain>
    </source>
</reference>
<feature type="transmembrane region" description="Helical" evidence="7">
    <location>
        <begin position="21"/>
        <end position="41"/>
    </location>
</feature>
<evidence type="ECO:0000256" key="3">
    <source>
        <dbReference type="ARBA" id="ARBA00022475"/>
    </source>
</evidence>
<evidence type="ECO:0000313" key="10">
    <source>
        <dbReference type="Proteomes" id="UP000236151"/>
    </source>
</evidence>
<feature type="domain" description="ABC transmembrane type-1" evidence="8">
    <location>
        <begin position="85"/>
        <end position="277"/>
    </location>
</feature>
<keyword evidence="5 7" id="KW-1133">Transmembrane helix</keyword>
<feature type="transmembrane region" description="Helical" evidence="7">
    <location>
        <begin position="153"/>
        <end position="174"/>
    </location>
</feature>
<sequence>MAGLKGRGINPSRFHKSQLKFYAVLLPISAFMLLPIVYIFFHAFKPFDELFAYPPRFVTSRPTLKNFVSLFYAAGSSGVPVSRYLFNSIISTLMVVMLIIWISAAAGYVLSKKNFKGRDVIFSINTLALMFVPVAVIIPRYLVVVGLGLIDNFFAHILPLLAMPVGLFLVKQFIDQVPDALIEAARIDGASDYYILIRIVMPIIRPALSTVAILSFQTAWNSTESSSLFINDESLKTFAFFMSTLTSTTGNTVAGQGMAAAASMIMFLPNLILFIILQSKVMSTMAHSGIK</sequence>
<proteinExistence type="inferred from homology"/>
<evidence type="ECO:0000259" key="8">
    <source>
        <dbReference type="PROSITE" id="PS50928"/>
    </source>
</evidence>
<evidence type="ECO:0000256" key="2">
    <source>
        <dbReference type="ARBA" id="ARBA00022448"/>
    </source>
</evidence>
<dbReference type="AlphaFoldDB" id="A0A2K2FDV4"/>
<name>A0A2K2FDV4_9CLOT</name>
<dbReference type="Proteomes" id="UP000236151">
    <property type="component" value="Unassembled WGS sequence"/>
</dbReference>
<evidence type="ECO:0000256" key="4">
    <source>
        <dbReference type="ARBA" id="ARBA00022692"/>
    </source>
</evidence>
<comment type="similarity">
    <text evidence="7">Belongs to the binding-protein-dependent transport system permease family.</text>
</comment>
<evidence type="ECO:0000313" key="9">
    <source>
        <dbReference type="EMBL" id="PNT98830.1"/>
    </source>
</evidence>
<dbReference type="Pfam" id="PF00528">
    <property type="entry name" value="BPD_transp_1"/>
    <property type="match status" value="1"/>
</dbReference>
<dbReference type="KEGG" id="cthd:CDO33_14420"/>
<evidence type="ECO:0000256" key="1">
    <source>
        <dbReference type="ARBA" id="ARBA00004651"/>
    </source>
</evidence>
<dbReference type="GO" id="GO:0055085">
    <property type="term" value="P:transmembrane transport"/>
    <property type="evidence" value="ECO:0007669"/>
    <property type="project" value="InterPro"/>
</dbReference>
<keyword evidence="3" id="KW-1003">Cell membrane</keyword>
<evidence type="ECO:0000256" key="5">
    <source>
        <dbReference type="ARBA" id="ARBA00022989"/>
    </source>
</evidence>
<dbReference type="CDD" id="cd06261">
    <property type="entry name" value="TM_PBP2"/>
    <property type="match status" value="1"/>
</dbReference>
<dbReference type="Gene3D" id="1.10.3720.10">
    <property type="entry name" value="MetI-like"/>
    <property type="match status" value="1"/>
</dbReference>
<dbReference type="OrthoDB" id="9787837at2"/>
<dbReference type="InterPro" id="IPR000515">
    <property type="entry name" value="MetI-like"/>
</dbReference>
<dbReference type="EMBL" id="NIOJ01000024">
    <property type="protein sequence ID" value="PNT98830.1"/>
    <property type="molecule type" value="Genomic_DNA"/>
</dbReference>
<dbReference type="GO" id="GO:0005886">
    <property type="term" value="C:plasma membrane"/>
    <property type="evidence" value="ECO:0007669"/>
    <property type="project" value="UniProtKB-SubCell"/>
</dbReference>
<comment type="subcellular location">
    <subcellularLocation>
        <location evidence="1 7">Cell membrane</location>
        <topology evidence="1 7">Multi-pass membrane protein</topology>
    </subcellularLocation>
</comment>
<feature type="transmembrane region" description="Helical" evidence="7">
    <location>
        <begin position="195"/>
        <end position="216"/>
    </location>
</feature>
<gene>
    <name evidence="9" type="ORF">CDQ84_10315</name>
</gene>
<dbReference type="PANTHER" id="PTHR43744:SF1">
    <property type="entry name" value="BINDING-PROTEIN-DEPENDENT TRANSPORT SYSTEMS INNER MEMBRANE COMPONENT"/>
    <property type="match status" value="1"/>
</dbReference>
<keyword evidence="10" id="KW-1185">Reference proteome</keyword>
<keyword evidence="6 7" id="KW-0472">Membrane</keyword>
<feature type="transmembrane region" description="Helical" evidence="7">
    <location>
        <begin position="122"/>
        <end position="141"/>
    </location>
</feature>
<dbReference type="SUPFAM" id="SSF161098">
    <property type="entry name" value="MetI-like"/>
    <property type="match status" value="1"/>
</dbReference>
<dbReference type="RefSeq" id="WP_103081662.1">
    <property type="nucleotide sequence ID" value="NZ_CP021850.1"/>
</dbReference>
<keyword evidence="2 7" id="KW-0813">Transport</keyword>
<evidence type="ECO:0000256" key="7">
    <source>
        <dbReference type="RuleBase" id="RU363032"/>
    </source>
</evidence>
<dbReference type="PANTHER" id="PTHR43744">
    <property type="entry name" value="ABC TRANSPORTER PERMEASE PROTEIN MG189-RELATED-RELATED"/>
    <property type="match status" value="1"/>
</dbReference>
<protein>
    <submittedName>
        <fullName evidence="9">ABC transporter permease</fullName>
    </submittedName>
</protein>
<comment type="caution">
    <text evidence="9">The sequence shown here is derived from an EMBL/GenBank/DDBJ whole genome shotgun (WGS) entry which is preliminary data.</text>
</comment>
<dbReference type="PROSITE" id="PS50928">
    <property type="entry name" value="ABC_TM1"/>
    <property type="match status" value="1"/>
</dbReference>
<accession>A0A2K2FDV4</accession>
<dbReference type="InterPro" id="IPR035906">
    <property type="entry name" value="MetI-like_sf"/>
</dbReference>
<evidence type="ECO:0000256" key="6">
    <source>
        <dbReference type="ARBA" id="ARBA00023136"/>
    </source>
</evidence>
<keyword evidence="4 7" id="KW-0812">Transmembrane</keyword>
<feature type="transmembrane region" description="Helical" evidence="7">
    <location>
        <begin position="257"/>
        <end position="277"/>
    </location>
</feature>
<organism evidence="9 10">
    <name type="scientific">Clostridium thermosuccinogenes</name>
    <dbReference type="NCBI Taxonomy" id="84032"/>
    <lineage>
        <taxon>Bacteria</taxon>
        <taxon>Bacillati</taxon>
        <taxon>Bacillota</taxon>
        <taxon>Clostridia</taxon>
        <taxon>Eubacteriales</taxon>
        <taxon>Clostridiaceae</taxon>
        <taxon>Clostridium</taxon>
    </lineage>
</organism>
<feature type="transmembrane region" description="Helical" evidence="7">
    <location>
        <begin position="84"/>
        <end position="110"/>
    </location>
</feature>